<dbReference type="FunFam" id="3.30.300.30:FF:000007">
    <property type="entry name" value="4-coumarate--CoA ligase 2"/>
    <property type="match status" value="1"/>
</dbReference>
<dbReference type="PANTHER" id="PTHR24096">
    <property type="entry name" value="LONG-CHAIN-FATTY-ACID--COA LIGASE"/>
    <property type="match status" value="1"/>
</dbReference>
<dbReference type="InterPro" id="IPR045851">
    <property type="entry name" value="AMP-bd_C_sf"/>
</dbReference>
<keyword evidence="3" id="KW-0436">Ligase</keyword>
<reference evidence="8" key="1">
    <citation type="submission" date="2021-09" db="EMBL/GenBank/DDBJ databases">
        <authorList>
            <person name="Martin H S."/>
        </authorList>
    </citation>
    <scope>NUCLEOTIDE SEQUENCE</scope>
</reference>
<organism evidence="8 9">
    <name type="scientific">Danaus chrysippus</name>
    <name type="common">African queen</name>
    <dbReference type="NCBI Taxonomy" id="151541"/>
    <lineage>
        <taxon>Eukaryota</taxon>
        <taxon>Metazoa</taxon>
        <taxon>Ecdysozoa</taxon>
        <taxon>Arthropoda</taxon>
        <taxon>Hexapoda</taxon>
        <taxon>Insecta</taxon>
        <taxon>Pterygota</taxon>
        <taxon>Neoptera</taxon>
        <taxon>Endopterygota</taxon>
        <taxon>Lepidoptera</taxon>
        <taxon>Glossata</taxon>
        <taxon>Ditrysia</taxon>
        <taxon>Papilionoidea</taxon>
        <taxon>Nymphalidae</taxon>
        <taxon>Danainae</taxon>
        <taxon>Danaini</taxon>
        <taxon>Danaina</taxon>
        <taxon>Danaus</taxon>
        <taxon>Anosia</taxon>
    </lineage>
</organism>
<dbReference type="GO" id="GO:0016405">
    <property type="term" value="F:CoA-ligase activity"/>
    <property type="evidence" value="ECO:0007669"/>
    <property type="project" value="TreeGrafter"/>
</dbReference>
<feature type="domain" description="Mos1 transposase HTH" evidence="7">
    <location>
        <begin position="9"/>
        <end position="56"/>
    </location>
</feature>
<sequence>MASQIPEEVHIRHCMLFEFRKGNNATVATKNICDVYPNALDIRKCQRWFSKFKSGNFDLSDSYRSGRPSALDNDVLRAEVEANPCQTIEKLSNSLNKPVSTIQEHLKQIGKCEFSSLKPQSLNPNLVTLFVAPWYHAMGLIGSLRVFATGTLLLYLPKFQCDQYLETIEKYKVGQLVVAPPVFVILSKYPSKYDVSSVVAAYSGAAPLKKETIEAAKKRFPNLKYVCQGYGMTETTFSIARDTYEAAHLSKIGGVGRIGTCVDIKVVDIETRQPLGPNCKGEICVKGALVMKGYVGKDRGNDFDDEGFYKTGDIGYYDEDKYFFIVERLKELIKYKGYQVPPAEIEAVLIQHPDILEAGVVGVQHEAGEVPLAFVARRPGSNLTVEEVKSFVAEKLSNPKHLRGGVRFVEEIPKNPSGKILRKKLREMLKNKSKL</sequence>
<dbReference type="PANTHER" id="PTHR24096:SF149">
    <property type="entry name" value="AMP-BINDING DOMAIN-CONTAINING PROTEIN-RELATED"/>
    <property type="match status" value="1"/>
</dbReference>
<dbReference type="Pfam" id="PF17906">
    <property type="entry name" value="HTH_48"/>
    <property type="match status" value="1"/>
</dbReference>
<dbReference type="Gene3D" id="1.10.10.1450">
    <property type="match status" value="1"/>
</dbReference>
<proteinExistence type="inferred from homology"/>
<keyword evidence="9" id="KW-1185">Reference proteome</keyword>
<evidence type="ECO:0000256" key="4">
    <source>
        <dbReference type="ARBA" id="ARBA00023140"/>
    </source>
</evidence>
<dbReference type="Pfam" id="PF00501">
    <property type="entry name" value="AMP-binding"/>
    <property type="match status" value="1"/>
</dbReference>
<dbReference type="InterPro" id="IPR000873">
    <property type="entry name" value="AMP-dep_synth/lig_dom"/>
</dbReference>
<dbReference type="OrthoDB" id="10253869at2759"/>
<dbReference type="EMBL" id="CAKASE010000070">
    <property type="protein sequence ID" value="CAG9573672.1"/>
    <property type="molecule type" value="Genomic_DNA"/>
</dbReference>
<dbReference type="Gene3D" id="3.30.300.30">
    <property type="match status" value="1"/>
</dbReference>
<dbReference type="Proteomes" id="UP000789524">
    <property type="component" value="Unassembled WGS sequence"/>
</dbReference>
<evidence type="ECO:0000259" key="7">
    <source>
        <dbReference type="Pfam" id="PF17906"/>
    </source>
</evidence>
<dbReference type="InterPro" id="IPR041426">
    <property type="entry name" value="Mos1_HTH"/>
</dbReference>
<gene>
    <name evidence="8" type="ORF">DCHRY22_LOCUS10553</name>
</gene>
<dbReference type="SUPFAM" id="SSF56801">
    <property type="entry name" value="Acetyl-CoA synthetase-like"/>
    <property type="match status" value="1"/>
</dbReference>
<dbReference type="InterPro" id="IPR025110">
    <property type="entry name" value="AMP-bd_C"/>
</dbReference>
<comment type="subcellular location">
    <subcellularLocation>
        <location evidence="1">Peroxisome</location>
    </subcellularLocation>
</comment>
<name>A0A8J2QWC3_9NEOP</name>
<evidence type="ECO:0000259" key="5">
    <source>
        <dbReference type="Pfam" id="PF00501"/>
    </source>
</evidence>
<protein>
    <submittedName>
        <fullName evidence="8">(African queen) hypothetical protein</fullName>
    </submittedName>
</protein>
<keyword evidence="4" id="KW-0576">Peroxisome</keyword>
<evidence type="ECO:0000256" key="2">
    <source>
        <dbReference type="ARBA" id="ARBA00006432"/>
    </source>
</evidence>
<dbReference type="InterPro" id="IPR042099">
    <property type="entry name" value="ANL_N_sf"/>
</dbReference>
<dbReference type="GO" id="GO:0005777">
    <property type="term" value="C:peroxisome"/>
    <property type="evidence" value="ECO:0007669"/>
    <property type="project" value="UniProtKB-SubCell"/>
</dbReference>
<dbReference type="Pfam" id="PF13193">
    <property type="entry name" value="AMP-binding_C"/>
    <property type="match status" value="1"/>
</dbReference>
<evidence type="ECO:0000259" key="6">
    <source>
        <dbReference type="Pfam" id="PF13193"/>
    </source>
</evidence>
<comment type="similarity">
    <text evidence="2">Belongs to the ATP-dependent AMP-binding enzyme family.</text>
</comment>
<comment type="caution">
    <text evidence="8">The sequence shown here is derived from an EMBL/GenBank/DDBJ whole genome shotgun (WGS) entry which is preliminary data.</text>
</comment>
<evidence type="ECO:0000256" key="1">
    <source>
        <dbReference type="ARBA" id="ARBA00004275"/>
    </source>
</evidence>
<feature type="domain" description="AMP-binding enzyme C-terminal" evidence="6">
    <location>
        <begin position="344"/>
        <end position="419"/>
    </location>
</feature>
<evidence type="ECO:0000256" key="3">
    <source>
        <dbReference type="ARBA" id="ARBA00022598"/>
    </source>
</evidence>
<dbReference type="Gene3D" id="3.40.50.12780">
    <property type="entry name" value="N-terminal domain of ligase-like"/>
    <property type="match status" value="1"/>
</dbReference>
<evidence type="ECO:0000313" key="8">
    <source>
        <dbReference type="EMBL" id="CAG9573672.1"/>
    </source>
</evidence>
<evidence type="ECO:0000313" key="9">
    <source>
        <dbReference type="Proteomes" id="UP000789524"/>
    </source>
</evidence>
<feature type="domain" description="AMP-dependent synthetase/ligase" evidence="5">
    <location>
        <begin position="120"/>
        <end position="294"/>
    </location>
</feature>
<accession>A0A8J2QWC3</accession>
<dbReference type="AlphaFoldDB" id="A0A8J2QWC3"/>